<keyword evidence="4 6" id="KW-0862">Zinc</keyword>
<evidence type="ECO:0000313" key="10">
    <source>
        <dbReference type="EMBL" id="ABJ08028.1"/>
    </source>
</evidence>
<proteinExistence type="inferred from homology"/>
<evidence type="ECO:0000256" key="7">
    <source>
        <dbReference type="SAM" id="MobiDB-lite"/>
    </source>
</evidence>
<comment type="similarity">
    <text evidence="6">Belongs to the peptidase M3 family.</text>
</comment>
<evidence type="ECO:0000256" key="3">
    <source>
        <dbReference type="ARBA" id="ARBA00022801"/>
    </source>
</evidence>
<keyword evidence="3 6" id="KW-0378">Hydrolase</keyword>
<dbReference type="Pfam" id="PF08439">
    <property type="entry name" value="Peptidase_M3_N"/>
    <property type="match status" value="1"/>
</dbReference>
<evidence type="ECO:0000256" key="6">
    <source>
        <dbReference type="RuleBase" id="RU003435"/>
    </source>
</evidence>
<dbReference type="HOGENOM" id="CLU_021290_3_0_5"/>
<dbReference type="NCBIfam" id="TIGR02290">
    <property type="entry name" value="M3_fam_3"/>
    <property type="match status" value="1"/>
</dbReference>
<dbReference type="Gene3D" id="1.20.140.70">
    <property type="entry name" value="Oligopeptidase f, N-terminal domain"/>
    <property type="match status" value="1"/>
</dbReference>
<sequence>MAKSATSRASKPSRKDSTRKASSPKTATRQTAASPAARKPGKPGNKLPEWNLADLYLGIDAPEIARDLDRIDADCIAFEQDYKGKLAEETAKEGGGAWLAGAVKRYEAIDDLAGRLGSYAGLAHAGDSVDPAITKFYGDVSERLTAASVHLLFFALELNRIDDTVIERAMQQAPELGHYRPWIEDSRKDKPYQLEDRVEQLFHEKSQTGYSAFNRLFDQTIAGLRFKLGGKELAIEPTLNQLQDRDPAKRKAAGQALAKTFKANERTFALITNTLAKDKEISDRWRGFEDIADARHLSNRVEREVVDALVNSVRAAYPKLSHRYYALKARWFKKKSLAHWDRNAPLPFAATGSIGWPEAQDMVLSAYGAFSPEMASIAQRFFADRWIDAPVRPGKAPGAFSHPTTPSAHPYVLMNYQGKPRDVMTLAHELGHGVHQVLAAKNGALMAPTPLTLAETASVFGEMLTFKRLLGQTKSPKQRQALLAGKVEDMINTVVRQIAFYSFERAIHTERRQGELTAERIGQIWLSVQSESLGPAIDIKPGYETFWMYIPHFIHSPFYVYAYAFGDCLVNSLYAVYENAQEGFAERYLAMLSAGGTKHYSELLKPFGLDARDPQFWDGGLSVIAGMIDELEAMG</sequence>
<feature type="domain" description="Oligopeptidase F N-terminal" evidence="9">
    <location>
        <begin position="157"/>
        <end position="226"/>
    </location>
</feature>
<keyword evidence="1 6" id="KW-0645">Protease</keyword>
<feature type="region of interest" description="Disordered" evidence="7">
    <location>
        <begin position="1"/>
        <end position="46"/>
    </location>
</feature>
<dbReference type="Gene3D" id="1.10.1370.20">
    <property type="entry name" value="Oligoendopeptidase f, C-terminal domain"/>
    <property type="match status" value="1"/>
</dbReference>
<keyword evidence="5 6" id="KW-0482">Metalloprotease</keyword>
<dbReference type="KEGG" id="rpe:RPE_4102"/>
<dbReference type="Pfam" id="PF01432">
    <property type="entry name" value="Peptidase_M3"/>
    <property type="match status" value="1"/>
</dbReference>
<evidence type="ECO:0000259" key="8">
    <source>
        <dbReference type="Pfam" id="PF01432"/>
    </source>
</evidence>
<evidence type="ECO:0000259" key="9">
    <source>
        <dbReference type="Pfam" id="PF08439"/>
    </source>
</evidence>
<dbReference type="AlphaFoldDB" id="Q07J56"/>
<dbReference type="STRING" id="316055.RPE_4102"/>
<evidence type="ECO:0000256" key="2">
    <source>
        <dbReference type="ARBA" id="ARBA00022723"/>
    </source>
</evidence>
<dbReference type="InterPro" id="IPR011977">
    <property type="entry name" value="Pept_M3B_clade3"/>
</dbReference>
<dbReference type="eggNOG" id="COG1164">
    <property type="taxonomic scope" value="Bacteria"/>
</dbReference>
<dbReference type="OrthoDB" id="9766487at2"/>
<evidence type="ECO:0000256" key="1">
    <source>
        <dbReference type="ARBA" id="ARBA00022670"/>
    </source>
</evidence>
<dbReference type="InterPro" id="IPR013647">
    <property type="entry name" value="OligopepF_N_dom"/>
</dbReference>
<feature type="compositionally biased region" description="Polar residues" evidence="7">
    <location>
        <begin position="20"/>
        <end position="33"/>
    </location>
</feature>
<keyword evidence="2 6" id="KW-0479">Metal-binding</keyword>
<evidence type="ECO:0000256" key="5">
    <source>
        <dbReference type="ARBA" id="ARBA00023049"/>
    </source>
</evidence>
<dbReference type="PANTHER" id="PTHR11804">
    <property type="entry name" value="PROTEASE M3 THIMET OLIGOPEPTIDASE-RELATED"/>
    <property type="match status" value="1"/>
</dbReference>
<dbReference type="GO" id="GO:0046872">
    <property type="term" value="F:metal ion binding"/>
    <property type="evidence" value="ECO:0007669"/>
    <property type="project" value="UniProtKB-UniRule"/>
</dbReference>
<gene>
    <name evidence="10" type="ordered locus">RPE_4102</name>
</gene>
<accession>Q07J56</accession>
<feature type="compositionally biased region" description="Polar residues" evidence="7">
    <location>
        <begin position="1"/>
        <end position="10"/>
    </location>
</feature>
<dbReference type="GO" id="GO:0004222">
    <property type="term" value="F:metalloendopeptidase activity"/>
    <property type="evidence" value="ECO:0007669"/>
    <property type="project" value="InterPro"/>
</dbReference>
<dbReference type="PANTHER" id="PTHR11804:SF5">
    <property type="entry name" value="OLIGOENDOPEPTIDASE F"/>
    <property type="match status" value="1"/>
</dbReference>
<protein>
    <submittedName>
        <fullName evidence="10">Oligoendopeptidase, pepF/M3 family</fullName>
    </submittedName>
</protein>
<dbReference type="InterPro" id="IPR042088">
    <property type="entry name" value="OligoPept_F_C"/>
</dbReference>
<dbReference type="EMBL" id="CP000463">
    <property type="protein sequence ID" value="ABJ08028.1"/>
    <property type="molecule type" value="Genomic_DNA"/>
</dbReference>
<dbReference type="CDD" id="cd09610">
    <property type="entry name" value="M3B_PepF"/>
    <property type="match status" value="1"/>
</dbReference>
<dbReference type="InterPro" id="IPR001567">
    <property type="entry name" value="Pept_M3A_M3B_dom"/>
</dbReference>
<evidence type="ECO:0000256" key="4">
    <source>
        <dbReference type="ARBA" id="ARBA00022833"/>
    </source>
</evidence>
<comment type="cofactor">
    <cofactor evidence="6">
        <name>Zn(2+)</name>
        <dbReference type="ChEBI" id="CHEBI:29105"/>
    </cofactor>
    <text evidence="6">Binds 1 zinc ion.</text>
</comment>
<dbReference type="GO" id="GO:0006508">
    <property type="term" value="P:proteolysis"/>
    <property type="evidence" value="ECO:0007669"/>
    <property type="project" value="UniProtKB-KW"/>
</dbReference>
<dbReference type="GO" id="GO:0006518">
    <property type="term" value="P:peptide metabolic process"/>
    <property type="evidence" value="ECO:0007669"/>
    <property type="project" value="TreeGrafter"/>
</dbReference>
<organism evidence="10">
    <name type="scientific">Rhodopseudomonas palustris (strain BisA53)</name>
    <dbReference type="NCBI Taxonomy" id="316055"/>
    <lineage>
        <taxon>Bacteria</taxon>
        <taxon>Pseudomonadati</taxon>
        <taxon>Pseudomonadota</taxon>
        <taxon>Alphaproteobacteria</taxon>
        <taxon>Hyphomicrobiales</taxon>
        <taxon>Nitrobacteraceae</taxon>
        <taxon>Rhodopseudomonas</taxon>
    </lineage>
</organism>
<dbReference type="InterPro" id="IPR045090">
    <property type="entry name" value="Pept_M3A_M3B"/>
</dbReference>
<name>Q07J56_RHOP5</name>
<feature type="domain" description="Peptidase M3A/M3B catalytic" evidence="8">
    <location>
        <begin position="379"/>
        <end position="618"/>
    </location>
</feature>
<reference evidence="10" key="1">
    <citation type="submission" date="2006-09" db="EMBL/GenBank/DDBJ databases">
        <title>Complete sequence of Rhodopseudomonas palustris BisA53.</title>
        <authorList>
            <consortium name="US DOE Joint Genome Institute"/>
            <person name="Copeland A."/>
            <person name="Lucas S."/>
            <person name="Lapidus A."/>
            <person name="Barry K."/>
            <person name="Detter J.C."/>
            <person name="Glavina del Rio T."/>
            <person name="Hammon N."/>
            <person name="Israni S."/>
            <person name="Dalin E."/>
            <person name="Tice H."/>
            <person name="Pitluck S."/>
            <person name="Chain P."/>
            <person name="Malfatti S."/>
            <person name="Shin M."/>
            <person name="Vergez L."/>
            <person name="Schmutz J."/>
            <person name="Larimer F."/>
            <person name="Land M."/>
            <person name="Hauser L."/>
            <person name="Pelletier D.A."/>
            <person name="Kyrpides N."/>
            <person name="Kim E."/>
            <person name="Harwood C.S."/>
            <person name="Oda Y."/>
            <person name="Richardson P."/>
        </authorList>
    </citation>
    <scope>NUCLEOTIDE SEQUENCE [LARGE SCALE GENOMIC DNA]</scope>
    <source>
        <strain evidence="10">BisA53</strain>
    </source>
</reference>
<dbReference type="SUPFAM" id="SSF55486">
    <property type="entry name" value="Metalloproteases ('zincins'), catalytic domain"/>
    <property type="match status" value="1"/>
</dbReference>